<evidence type="ECO:0000313" key="4">
    <source>
        <dbReference type="Proteomes" id="UP000297713"/>
    </source>
</evidence>
<feature type="domain" description="DR2241 4Fe-4S iron-sulfur cluster binding" evidence="1">
    <location>
        <begin position="112"/>
        <end position="184"/>
    </location>
</feature>
<comment type="caution">
    <text evidence="3">The sequence shown here is derived from an EMBL/GenBank/DDBJ whole genome shotgun (WGS) entry which is preliminary data.</text>
</comment>
<gene>
    <name evidence="3" type="ORF">A7Q10_05620</name>
</gene>
<evidence type="ECO:0000259" key="1">
    <source>
        <dbReference type="Pfam" id="PF18009"/>
    </source>
</evidence>
<proteinExistence type="predicted"/>
<evidence type="ECO:0000313" key="3">
    <source>
        <dbReference type="EMBL" id="TFE70562.1"/>
    </source>
</evidence>
<dbReference type="Pfam" id="PF18009">
    <property type="entry name" value="Fer4_23"/>
    <property type="match status" value="1"/>
</dbReference>
<keyword evidence="4" id="KW-1185">Reference proteome</keyword>
<dbReference type="InterPro" id="IPR041181">
    <property type="entry name" value="DR2241_middle"/>
</dbReference>
<dbReference type="Gene3D" id="3.30.70.2320">
    <property type="match status" value="1"/>
</dbReference>
<evidence type="ECO:0000259" key="2">
    <source>
        <dbReference type="Pfam" id="PF18069"/>
    </source>
</evidence>
<dbReference type="InterPro" id="IPR041346">
    <property type="entry name" value="DR2241_Fer4"/>
</dbReference>
<feature type="domain" description="DR2241 stabilising" evidence="2">
    <location>
        <begin position="40"/>
        <end position="101"/>
    </location>
</feature>
<dbReference type="RefSeq" id="WP_134439512.1">
    <property type="nucleotide sequence ID" value="NZ_LXQC01000113.1"/>
</dbReference>
<name>A0A4Y8PEW8_9BACT</name>
<reference evidence="3 4" key="1">
    <citation type="submission" date="2016-05" db="EMBL/GenBank/DDBJ databases">
        <title>Diversity and Homogeneity among Thermoacidophilic Verrucomicrobia Methanotrophs Linked with Geographical Origin.</title>
        <authorList>
            <person name="Erikstad H.-A."/>
            <person name="Smestad N.B."/>
            <person name="Ceballos R.M."/>
            <person name="Birkeland N.-K."/>
        </authorList>
    </citation>
    <scope>NUCLEOTIDE SEQUENCE [LARGE SCALE GENOMIC DNA]</scope>
    <source>
        <strain evidence="3 4">Phi</strain>
    </source>
</reference>
<dbReference type="AlphaFoldDB" id="A0A4Y8PEW8"/>
<dbReference type="OrthoDB" id="191086at2"/>
<accession>A0A4Y8PEW8</accession>
<dbReference type="Pfam" id="PF18069">
    <property type="entry name" value="DR2241"/>
    <property type="match status" value="1"/>
</dbReference>
<protein>
    <submittedName>
        <fullName evidence="3">Metal-binding protein</fullName>
    </submittedName>
</protein>
<dbReference type="EMBL" id="LXQC01000113">
    <property type="protein sequence ID" value="TFE70562.1"/>
    <property type="molecule type" value="Genomic_DNA"/>
</dbReference>
<dbReference type="Gene3D" id="3.30.1360.190">
    <property type="match status" value="1"/>
</dbReference>
<dbReference type="Proteomes" id="UP000297713">
    <property type="component" value="Unassembled WGS sequence"/>
</dbReference>
<organism evidence="3 4">
    <name type="scientific">Methylacidiphilum caldifontis</name>
    <dbReference type="NCBI Taxonomy" id="2795386"/>
    <lineage>
        <taxon>Bacteria</taxon>
        <taxon>Pseudomonadati</taxon>
        <taxon>Verrucomicrobiota</taxon>
        <taxon>Methylacidiphilae</taxon>
        <taxon>Methylacidiphilales</taxon>
        <taxon>Methylacidiphilaceae</taxon>
        <taxon>Methylacidiphilum (ex Ratnadevi et al. 2023)</taxon>
    </lineage>
</organism>
<sequence length="197" mass="23130">MNVLEYWQRWLVENPPPIQVGELQVLEGYWICNRKDSFNDKLVPISSLLDLKLMLRIDSKGLYRPLKGKIGIIQGWKFGPLDTENLFCALEGIYPFALMHWIGYKEKTYVPVPFESTIKRQVGMYKIIGRADDSLIDQVVQETCRMQCLRQNLWWIKQPLELAERSSIPLVCLEACPFFLEQCRIKVLQKRQSKMFS</sequence>